<dbReference type="InterPro" id="IPR011042">
    <property type="entry name" value="6-blade_b-propeller_TolB-like"/>
</dbReference>
<feature type="signal peptide" evidence="7">
    <location>
        <begin position="1"/>
        <end position="19"/>
    </location>
</feature>
<gene>
    <name evidence="9" type="ordered locus">Runsl_2750</name>
</gene>
<dbReference type="PANTHER" id="PTHR33546:SF1">
    <property type="entry name" value="LARGE, MULTIFUNCTIONAL SECRETED PROTEIN"/>
    <property type="match status" value="1"/>
</dbReference>
<dbReference type="PRINTS" id="PR00606">
    <property type="entry name" value="CYTCHROMECID"/>
</dbReference>
<proteinExistence type="predicted"/>
<keyword evidence="3 6" id="KW-0479">Metal-binding</keyword>
<feature type="chain" id="PRO_5030908795" evidence="7">
    <location>
        <begin position="20"/>
        <end position="776"/>
    </location>
</feature>
<dbReference type="Gene3D" id="1.10.760.10">
    <property type="entry name" value="Cytochrome c-like domain"/>
    <property type="match status" value="1"/>
</dbReference>
<accession>A0A7U3ZL43</accession>
<dbReference type="GO" id="GO:0009055">
    <property type="term" value="F:electron transfer activity"/>
    <property type="evidence" value="ECO:0007669"/>
    <property type="project" value="InterPro"/>
</dbReference>
<dbReference type="Gene3D" id="2.120.10.30">
    <property type="entry name" value="TolB, C-terminal domain"/>
    <property type="match status" value="1"/>
</dbReference>
<feature type="domain" description="Cytochrome c" evidence="8">
    <location>
        <begin position="217"/>
        <end position="302"/>
    </location>
</feature>
<organism evidence="9 10">
    <name type="scientific">Runella slithyformis (strain ATCC 29530 / DSM 19594 / LMG 11500 / NCIMB 11436 / LSU 4)</name>
    <dbReference type="NCBI Taxonomy" id="761193"/>
    <lineage>
        <taxon>Bacteria</taxon>
        <taxon>Pseudomonadati</taxon>
        <taxon>Bacteroidota</taxon>
        <taxon>Cytophagia</taxon>
        <taxon>Cytophagales</taxon>
        <taxon>Spirosomataceae</taxon>
        <taxon>Runella</taxon>
    </lineage>
</organism>
<dbReference type="InterPro" id="IPR036909">
    <property type="entry name" value="Cyt_c-like_dom_sf"/>
</dbReference>
<keyword evidence="7" id="KW-0732">Signal</keyword>
<dbReference type="KEGG" id="rsi:Runsl_2750"/>
<reference evidence="9 10" key="2">
    <citation type="journal article" date="2012" name="Stand. Genomic Sci.">
        <title>Complete genome sequence of the aquatic bacterium Runella slithyformis type strain (LSU 4(T)).</title>
        <authorList>
            <person name="Copeland A."/>
            <person name="Zhang X."/>
            <person name="Misra M."/>
            <person name="Lapidus A."/>
            <person name="Nolan M."/>
            <person name="Lucas S."/>
            <person name="Deshpande S."/>
            <person name="Cheng J.F."/>
            <person name="Tapia R."/>
            <person name="Goodwin L.A."/>
            <person name="Pitluck S."/>
            <person name="Liolios K."/>
            <person name="Pagani I."/>
            <person name="Ivanova N."/>
            <person name="Mikhailova N."/>
            <person name="Pati A."/>
            <person name="Chen A."/>
            <person name="Palaniappan K."/>
            <person name="Land M."/>
            <person name="Hauser L."/>
            <person name="Pan C."/>
            <person name="Jeffries C.D."/>
            <person name="Detter J.C."/>
            <person name="Brambilla E.M."/>
            <person name="Rohde M."/>
            <person name="Djao O.D."/>
            <person name="Goker M."/>
            <person name="Sikorski J."/>
            <person name="Tindall B.J."/>
            <person name="Woyke T."/>
            <person name="Bristow J."/>
            <person name="Eisen J.A."/>
            <person name="Markowitz V."/>
            <person name="Hugenholtz P."/>
            <person name="Kyrpides N.C."/>
            <person name="Klenk H.P."/>
            <person name="Mavromatis K."/>
        </authorList>
    </citation>
    <scope>NUCLEOTIDE SEQUENCE [LARGE SCALE GENOMIC DNA]</scope>
    <source>
        <strain evidence="10">ATCC 29530 / DSM 19594 / LMG 11500 / NCIMB 11436 / LSU 4</strain>
    </source>
</reference>
<dbReference type="GO" id="GO:0020037">
    <property type="term" value="F:heme binding"/>
    <property type="evidence" value="ECO:0007669"/>
    <property type="project" value="InterPro"/>
</dbReference>
<evidence type="ECO:0000256" key="4">
    <source>
        <dbReference type="ARBA" id="ARBA00022982"/>
    </source>
</evidence>
<keyword evidence="2 6" id="KW-0349">Heme</keyword>
<keyword evidence="4" id="KW-0249">Electron transport</keyword>
<dbReference type="SUPFAM" id="SSF50952">
    <property type="entry name" value="Soluble quinoprotein glucose dehydrogenase"/>
    <property type="match status" value="1"/>
</dbReference>
<evidence type="ECO:0000256" key="7">
    <source>
        <dbReference type="SAM" id="SignalP"/>
    </source>
</evidence>
<dbReference type="Pfam" id="PF00034">
    <property type="entry name" value="Cytochrom_C"/>
    <property type="match status" value="1"/>
</dbReference>
<name>A0A7U3ZL43_RUNSL</name>
<dbReference type="Proteomes" id="UP000000493">
    <property type="component" value="Chromosome"/>
</dbReference>
<dbReference type="InterPro" id="IPR009056">
    <property type="entry name" value="Cyt_c-like_dom"/>
</dbReference>
<evidence type="ECO:0000256" key="6">
    <source>
        <dbReference type="PIRSR" id="PIRSR602324-1"/>
    </source>
</evidence>
<reference evidence="10" key="1">
    <citation type="submission" date="2011-06" db="EMBL/GenBank/DDBJ databases">
        <title>The complete genome of chromosome of Runella slithyformis DSM 19594.</title>
        <authorList>
            <consortium name="US DOE Joint Genome Institute (JGI-PGF)"/>
            <person name="Lucas S."/>
            <person name="Han J."/>
            <person name="Lapidus A."/>
            <person name="Bruce D."/>
            <person name="Goodwin L."/>
            <person name="Pitluck S."/>
            <person name="Peters L."/>
            <person name="Kyrpides N."/>
            <person name="Mavromatis K."/>
            <person name="Ivanova N."/>
            <person name="Ovchinnikova G."/>
            <person name="Zhang X."/>
            <person name="Misra M."/>
            <person name="Detter J.C."/>
            <person name="Tapia R."/>
            <person name="Han C."/>
            <person name="Land M."/>
            <person name="Hauser L."/>
            <person name="Markowitz V."/>
            <person name="Cheng J.-F."/>
            <person name="Hugenholtz P."/>
            <person name="Woyke T."/>
            <person name="Wu D."/>
            <person name="Tindall B."/>
            <person name="Faehrich R."/>
            <person name="Brambilla E."/>
            <person name="Klenk H.-P."/>
            <person name="Eisen J.A."/>
        </authorList>
    </citation>
    <scope>NUCLEOTIDE SEQUENCE [LARGE SCALE GENOMIC DNA]</scope>
    <source>
        <strain evidence="10">ATCC 29530 / DSM 19594 / LMG 11500 / NCIMB 11436 / LSU 4</strain>
    </source>
</reference>
<dbReference type="SUPFAM" id="SSF46626">
    <property type="entry name" value="Cytochrome c"/>
    <property type="match status" value="1"/>
</dbReference>
<keyword evidence="10" id="KW-1185">Reference proteome</keyword>
<keyword evidence="1" id="KW-0813">Transport</keyword>
<dbReference type="PROSITE" id="PS51007">
    <property type="entry name" value="CYTC"/>
    <property type="match status" value="1"/>
</dbReference>
<dbReference type="RefSeq" id="WP_013928456.1">
    <property type="nucleotide sequence ID" value="NC_015703.1"/>
</dbReference>
<evidence type="ECO:0000256" key="3">
    <source>
        <dbReference type="ARBA" id="ARBA00022723"/>
    </source>
</evidence>
<evidence type="ECO:0000256" key="1">
    <source>
        <dbReference type="ARBA" id="ARBA00022448"/>
    </source>
</evidence>
<feature type="binding site" description="covalent" evidence="6">
    <location>
        <position position="235"/>
    </location>
    <ligand>
        <name>heme c</name>
        <dbReference type="ChEBI" id="CHEBI:61717"/>
    </ligand>
</feature>
<evidence type="ECO:0000256" key="2">
    <source>
        <dbReference type="ARBA" id="ARBA00022617"/>
    </source>
</evidence>
<dbReference type="EMBL" id="CP002859">
    <property type="protein sequence ID" value="AEI49147.1"/>
    <property type="molecule type" value="Genomic_DNA"/>
</dbReference>
<dbReference type="PANTHER" id="PTHR33546">
    <property type="entry name" value="LARGE, MULTIFUNCTIONAL SECRETED PROTEIN-RELATED"/>
    <property type="match status" value="1"/>
</dbReference>
<dbReference type="AlphaFoldDB" id="A0A7U3ZL43"/>
<evidence type="ECO:0000313" key="10">
    <source>
        <dbReference type="Proteomes" id="UP000000493"/>
    </source>
</evidence>
<dbReference type="InterPro" id="IPR011041">
    <property type="entry name" value="Quinoprot_gluc/sorb_DH_b-prop"/>
</dbReference>
<evidence type="ECO:0000313" key="9">
    <source>
        <dbReference type="EMBL" id="AEI49147.1"/>
    </source>
</evidence>
<protein>
    <submittedName>
        <fullName evidence="9">Cytochrome c class I</fullName>
    </submittedName>
</protein>
<evidence type="ECO:0000259" key="8">
    <source>
        <dbReference type="PROSITE" id="PS51007"/>
    </source>
</evidence>
<comment type="PTM">
    <text evidence="6">Binds 1 heme c group covalently per subunit.</text>
</comment>
<feature type="binding site" description="covalent" evidence="6">
    <location>
        <position position="231"/>
    </location>
    <ligand>
        <name>heme c</name>
        <dbReference type="ChEBI" id="CHEBI:61717"/>
    </ligand>
</feature>
<keyword evidence="5 6" id="KW-0408">Iron</keyword>
<dbReference type="GO" id="GO:0005506">
    <property type="term" value="F:iron ion binding"/>
    <property type="evidence" value="ECO:0007669"/>
    <property type="project" value="InterPro"/>
</dbReference>
<sequence>MTVRLRNLALLATAAVILAAGFPSGKEDIQRPLDVWAIRSVLDKKPRMLTLALDKECYAAYDLAKGKLYKVWKGGITLEGAAYTNKKDIQPGSWGTAYLWDSLSASSWRVSIRGKEEPARVLYKGYAFRNQQIYLHFALVLSSKDTVLVTERPEFVRNTAGKPGLERMFTTSAVPEGVTVSLQTFEGIRALPSNKTTYLTTYFESLPEQFPPQPVVGAVHPGRALMDKSDCFVCHKTDENEVGPAFQRVAQRYPNNPKSVEVLINKIREGGTGVWGTGVMNSHALLTEPELKSMVSYIFTLKPKEIIAQKPVNQPKKEPAVPRSTSPGFGAPLDKVHPSYDLQTLHTQNFKPRVGALAFKPDGRLLVSTWDEVGGVYLLDNVATGDTNKITVKRIASGLAEPLGMEVVNGDIYVLQKHELTRLIDTDGDEIIDEYRAVCNSWGVTADFHEFAFGLVYKEGYFYVTLSMAMRLKPDEKQLPDRGRTLKIAPNGSFESVNYGLRTPNGIGLGVDNELFVTDNQGQWLPGNKFIHVKKGEYNGMAWGWLSDEPAPRMVPPAIWLPEDEIGNSPSEPVLIPDGPYKGQMLHGDVTHGGIQRDFLEKINGEYQGAVFRFSQGFEAGVNRLRWGPDGALYVGEVGMIGGGWSWKDRVRGLQKLKYNGKSTFEMLAVRAQPQGFEIEFTEPLNEGQKLRPADFLIHQWWYLPTKNYGGPKMDLTAMTVRKLTVSEDRKRIFLEIPNLKKEHVVYFRLPDALKSHRGQSLWSSEAWYTLNNIPN</sequence>
<dbReference type="InterPro" id="IPR002324">
    <property type="entry name" value="Cyt_c_ID"/>
</dbReference>
<evidence type="ECO:0000256" key="5">
    <source>
        <dbReference type="ARBA" id="ARBA00023004"/>
    </source>
</evidence>
<feature type="binding site" description="covalent" evidence="6">
    <location>
        <position position="280"/>
    </location>
    <ligand>
        <name>heme c</name>
        <dbReference type="ChEBI" id="CHEBI:61717"/>
    </ligand>
</feature>